<proteinExistence type="predicted"/>
<dbReference type="InterPro" id="IPR013112">
    <property type="entry name" value="FAD-bd_8"/>
</dbReference>
<evidence type="ECO:0000313" key="6">
    <source>
        <dbReference type="Proteomes" id="UP000436088"/>
    </source>
</evidence>
<gene>
    <name evidence="5" type="ORF">F3Y22_tig00111671pilonHSYRG00109</name>
</gene>
<name>A0A6A2XH78_HIBSY</name>
<dbReference type="PANTHER" id="PTHR11972">
    <property type="entry name" value="NADPH OXIDASE"/>
    <property type="match status" value="1"/>
</dbReference>
<feature type="domain" description="FAD-binding 8" evidence="4">
    <location>
        <begin position="179"/>
        <end position="214"/>
    </location>
</feature>
<keyword evidence="3" id="KW-1133">Transmembrane helix</keyword>
<reference evidence="5" key="1">
    <citation type="submission" date="2019-09" db="EMBL/GenBank/DDBJ databases">
        <title>Draft genome information of white flower Hibiscus syriacus.</title>
        <authorList>
            <person name="Kim Y.-M."/>
        </authorList>
    </citation>
    <scope>NUCLEOTIDE SEQUENCE [LARGE SCALE GENOMIC DNA]</scope>
    <source>
        <strain evidence="5">YM2019G1</strain>
    </source>
</reference>
<sequence>MGYCVTTAKGAAETTKFNMALILLPVCRNTITWLRSKTKLGVVVPFDDNINFHEVCGCFWDCYWSWLACGANLACDFPLLLHATDDGYEPMEQFLGEERPNYYWRFVKGTEGWTGVTTVVLMAIVYILAQPWFHRNQLNLPTPIKKLTGFSAFWHSHHLFISLCPLHCSWILSLPLQEMVAVYPVNVLSLQMTKPQGFKYTSGQYIFVNCADVCQPPSVDQSGDKEKEAVKNEDDGAESSENGGSSKVVAEVKQNATHDQAKEPKPGVKQNVTVAAGGESAGNDAEKSGNGSKKNKKKGQKANVNVDDRGDAVPATVGSHLKGHEPNGMVRMPSPTNHSRPRQHPMYTTYYHAPPVYLTSYNTAYPNTDAYSSYPSYSSPPSESYSSPPSESYSSPPSDSFEMFSDENPNASMCVDINVLKIGSDIEPVKELTGPDMPLVHGSTGRSNPVLITLVDIEGNLVAQVRSKQEAIKTLYFSLIDMCEAVAAMVIAVRMSNKGNNVWTQMTCHKAKMLLRHCFYKQAAEKHQIPSASRGFGYEVGEEDEERRNEQELGIEKGGLGILEDEGLGICERRLGIEIRKEIKARREFDLPDDVEAGQGGLGRDGVAQLSGPVPEIQKKKESVC</sequence>
<feature type="region of interest" description="Disordered" evidence="2">
    <location>
        <begin position="218"/>
        <end position="247"/>
    </location>
</feature>
<comment type="caution">
    <text evidence="5">The sequence shown here is derived from an EMBL/GenBank/DDBJ whole genome shotgun (WGS) entry which is preliminary data.</text>
</comment>
<evidence type="ECO:0000256" key="2">
    <source>
        <dbReference type="SAM" id="MobiDB-lite"/>
    </source>
</evidence>
<feature type="region of interest" description="Disordered" evidence="2">
    <location>
        <begin position="593"/>
        <end position="625"/>
    </location>
</feature>
<dbReference type="PANTHER" id="PTHR11972:SF64">
    <property type="entry name" value="RESPIRATORY BURST OXIDASE HOMOLOG PROTEIN B"/>
    <property type="match status" value="1"/>
</dbReference>
<accession>A0A6A2XH78</accession>
<feature type="region of interest" description="Disordered" evidence="2">
    <location>
        <begin position="373"/>
        <end position="401"/>
    </location>
</feature>
<feature type="transmembrane region" description="Helical" evidence="3">
    <location>
        <begin position="113"/>
        <end position="133"/>
    </location>
</feature>
<feature type="compositionally biased region" description="Low complexity" evidence="2">
    <location>
        <begin position="373"/>
        <end position="398"/>
    </location>
</feature>
<keyword evidence="3" id="KW-0472">Membrane</keyword>
<dbReference type="Proteomes" id="UP000436088">
    <property type="component" value="Unassembled WGS sequence"/>
</dbReference>
<evidence type="ECO:0000256" key="1">
    <source>
        <dbReference type="ARBA" id="ARBA00023002"/>
    </source>
</evidence>
<dbReference type="AlphaFoldDB" id="A0A6A2XH78"/>
<dbReference type="GO" id="GO:0005886">
    <property type="term" value="C:plasma membrane"/>
    <property type="evidence" value="ECO:0007669"/>
    <property type="project" value="TreeGrafter"/>
</dbReference>
<evidence type="ECO:0000259" key="4">
    <source>
        <dbReference type="Pfam" id="PF08022"/>
    </source>
</evidence>
<keyword evidence="1" id="KW-0560">Oxidoreductase</keyword>
<keyword evidence="6" id="KW-1185">Reference proteome</keyword>
<feature type="region of interest" description="Disordered" evidence="2">
    <location>
        <begin position="276"/>
        <end position="343"/>
    </location>
</feature>
<organism evidence="5 6">
    <name type="scientific">Hibiscus syriacus</name>
    <name type="common">Rose of Sharon</name>
    <dbReference type="NCBI Taxonomy" id="106335"/>
    <lineage>
        <taxon>Eukaryota</taxon>
        <taxon>Viridiplantae</taxon>
        <taxon>Streptophyta</taxon>
        <taxon>Embryophyta</taxon>
        <taxon>Tracheophyta</taxon>
        <taxon>Spermatophyta</taxon>
        <taxon>Magnoliopsida</taxon>
        <taxon>eudicotyledons</taxon>
        <taxon>Gunneridae</taxon>
        <taxon>Pentapetalae</taxon>
        <taxon>rosids</taxon>
        <taxon>malvids</taxon>
        <taxon>Malvales</taxon>
        <taxon>Malvaceae</taxon>
        <taxon>Malvoideae</taxon>
        <taxon>Hibiscus</taxon>
    </lineage>
</organism>
<dbReference type="Pfam" id="PF08022">
    <property type="entry name" value="FAD_binding_8"/>
    <property type="match status" value="1"/>
</dbReference>
<dbReference type="InterPro" id="IPR050369">
    <property type="entry name" value="RBOH/FRE"/>
</dbReference>
<protein>
    <submittedName>
        <fullName evidence="5">Respiratory burst oxidase-like protein B</fullName>
    </submittedName>
</protein>
<evidence type="ECO:0000256" key="3">
    <source>
        <dbReference type="SAM" id="Phobius"/>
    </source>
</evidence>
<dbReference type="GO" id="GO:0016174">
    <property type="term" value="F:NAD(P)H oxidase H2O2-forming activity"/>
    <property type="evidence" value="ECO:0007669"/>
    <property type="project" value="TreeGrafter"/>
</dbReference>
<keyword evidence="3" id="KW-0812">Transmembrane</keyword>
<evidence type="ECO:0000313" key="5">
    <source>
        <dbReference type="EMBL" id="KAE8675401.1"/>
    </source>
</evidence>
<dbReference type="EMBL" id="VEPZ02001401">
    <property type="protein sequence ID" value="KAE8675401.1"/>
    <property type="molecule type" value="Genomic_DNA"/>
</dbReference>
<feature type="compositionally biased region" description="Basic and acidic residues" evidence="2">
    <location>
        <begin position="222"/>
        <end position="234"/>
    </location>
</feature>